<evidence type="ECO:0000256" key="1">
    <source>
        <dbReference type="ARBA" id="ARBA00023125"/>
    </source>
</evidence>
<dbReference type="Proteomes" id="UP000033163">
    <property type="component" value="Chromosome I"/>
</dbReference>
<gene>
    <name evidence="3" type="ORF">PRIO_2424</name>
</gene>
<dbReference type="GO" id="GO:0003700">
    <property type="term" value="F:DNA-binding transcription factor activity"/>
    <property type="evidence" value="ECO:0007669"/>
    <property type="project" value="InterPro"/>
</dbReference>
<name>A0A0E4CW22_9BACL</name>
<dbReference type="InterPro" id="IPR009061">
    <property type="entry name" value="DNA-bd_dom_put_sf"/>
</dbReference>
<protein>
    <recommendedName>
        <fullName evidence="2">HTH merR-type domain-containing protein</fullName>
    </recommendedName>
</protein>
<evidence type="ECO:0000259" key="2">
    <source>
        <dbReference type="PROSITE" id="PS50937"/>
    </source>
</evidence>
<accession>A0A0E4CW22</accession>
<dbReference type="HOGENOM" id="CLU_060077_8_2_9"/>
<dbReference type="PATRIC" id="fig|1073571.4.peg.2577"/>
<keyword evidence="1" id="KW-0238">DNA-binding</keyword>
<dbReference type="CDD" id="cd01109">
    <property type="entry name" value="HTH_YyaN"/>
    <property type="match status" value="1"/>
</dbReference>
<dbReference type="GO" id="GO:0003677">
    <property type="term" value="F:DNA binding"/>
    <property type="evidence" value="ECO:0007669"/>
    <property type="project" value="UniProtKB-KW"/>
</dbReference>
<dbReference type="InterPro" id="IPR047057">
    <property type="entry name" value="MerR_fam"/>
</dbReference>
<feature type="domain" description="HTH merR-type" evidence="2">
    <location>
        <begin position="24"/>
        <end position="93"/>
    </location>
</feature>
<evidence type="ECO:0000313" key="4">
    <source>
        <dbReference type="Proteomes" id="UP000033163"/>
    </source>
</evidence>
<dbReference type="KEGG" id="pri:PRIO_2424"/>
<proteinExistence type="predicted"/>
<dbReference type="SUPFAM" id="SSF46955">
    <property type="entry name" value="Putative DNA-binding domain"/>
    <property type="match status" value="1"/>
</dbReference>
<evidence type="ECO:0000313" key="3">
    <source>
        <dbReference type="EMBL" id="CQR54830.1"/>
    </source>
</evidence>
<dbReference type="Gene3D" id="1.10.1660.10">
    <property type="match status" value="1"/>
</dbReference>
<dbReference type="EMBL" id="LN831776">
    <property type="protein sequence ID" value="CQR54830.1"/>
    <property type="molecule type" value="Genomic_DNA"/>
</dbReference>
<dbReference type="STRING" id="483937.AMQ84_08060"/>
<dbReference type="PANTHER" id="PTHR30204:SF83">
    <property type="entry name" value="TRANSCRIPTIONAL REGULATOR, MERR FAMILY"/>
    <property type="match status" value="1"/>
</dbReference>
<organism evidence="3 4">
    <name type="scientific">Paenibacillus riograndensis SBR5</name>
    <dbReference type="NCBI Taxonomy" id="1073571"/>
    <lineage>
        <taxon>Bacteria</taxon>
        <taxon>Bacillati</taxon>
        <taxon>Bacillota</taxon>
        <taxon>Bacilli</taxon>
        <taxon>Bacillales</taxon>
        <taxon>Paenibacillaceae</taxon>
        <taxon>Paenibacillus</taxon>
        <taxon>Paenibacillus sonchi group</taxon>
    </lineage>
</organism>
<sequence length="152" mass="17297">MNFKPYTREKPDHGCDQRGVNSLGISIKEASEKLGLPAHTIRYYEKEGLLPFLQRDGHGNRIFGEKDLESISLMNCFRATGLPVATLKQMVDLTLQGDSTIPQRAAILRDYKMDLERQQQELDRAFAIVNMKLSKYDLLEQGQLAPQDRMGL</sequence>
<dbReference type="Pfam" id="PF13411">
    <property type="entry name" value="MerR_1"/>
    <property type="match status" value="1"/>
</dbReference>
<reference evidence="4" key="1">
    <citation type="submission" date="2015-03" db="EMBL/GenBank/DDBJ databases">
        <authorList>
            <person name="Wibberg D."/>
        </authorList>
    </citation>
    <scope>NUCLEOTIDE SEQUENCE [LARGE SCALE GENOMIC DNA]</scope>
</reference>
<dbReference type="PROSITE" id="PS50937">
    <property type="entry name" value="HTH_MERR_2"/>
    <property type="match status" value="1"/>
</dbReference>
<dbReference type="SMART" id="SM00422">
    <property type="entry name" value="HTH_MERR"/>
    <property type="match status" value="1"/>
</dbReference>
<dbReference type="InterPro" id="IPR000551">
    <property type="entry name" value="MerR-type_HTH_dom"/>
</dbReference>
<dbReference type="PANTHER" id="PTHR30204">
    <property type="entry name" value="REDOX-CYCLING DRUG-SENSING TRANSCRIPTIONAL ACTIVATOR SOXR"/>
    <property type="match status" value="1"/>
</dbReference>
<dbReference type="AlphaFoldDB" id="A0A0E4CW22"/>